<accession>A0A8S1IP35</accession>
<organism evidence="10 11">
    <name type="scientific">Ostreobium quekettii</name>
    <dbReference type="NCBI Taxonomy" id="121088"/>
    <lineage>
        <taxon>Eukaryota</taxon>
        <taxon>Viridiplantae</taxon>
        <taxon>Chlorophyta</taxon>
        <taxon>core chlorophytes</taxon>
        <taxon>Ulvophyceae</taxon>
        <taxon>TCBD clade</taxon>
        <taxon>Bryopsidales</taxon>
        <taxon>Ostreobineae</taxon>
        <taxon>Ostreobiaceae</taxon>
        <taxon>Ostreobium</taxon>
    </lineage>
</organism>
<evidence type="ECO:0000256" key="2">
    <source>
        <dbReference type="ARBA" id="ARBA00009045"/>
    </source>
</evidence>
<dbReference type="PANTHER" id="PTHR43731">
    <property type="entry name" value="RHOMBOID PROTEASE"/>
    <property type="match status" value="1"/>
</dbReference>
<dbReference type="InterPro" id="IPR022764">
    <property type="entry name" value="Peptidase_S54_rhomboid_dom"/>
</dbReference>
<dbReference type="SUPFAM" id="SSF144091">
    <property type="entry name" value="Rhomboid-like"/>
    <property type="match status" value="1"/>
</dbReference>
<dbReference type="Proteomes" id="UP000708148">
    <property type="component" value="Unassembled WGS sequence"/>
</dbReference>
<keyword evidence="6 7" id="KW-0472">Membrane</keyword>
<dbReference type="OrthoDB" id="418595at2759"/>
<evidence type="ECO:0000256" key="7">
    <source>
        <dbReference type="SAM" id="Phobius"/>
    </source>
</evidence>
<dbReference type="EMBL" id="CAJHUC010000499">
    <property type="protein sequence ID" value="CAD7696542.1"/>
    <property type="molecule type" value="Genomic_DNA"/>
</dbReference>
<keyword evidence="11" id="KW-1185">Reference proteome</keyword>
<feature type="chain" id="PRO_5035835436" description="Peptidase S54 rhomboid domain-containing protein" evidence="8">
    <location>
        <begin position="19"/>
        <end position="184"/>
    </location>
</feature>
<dbReference type="PANTHER" id="PTHR43731:SF14">
    <property type="entry name" value="PRESENILIN-ASSOCIATED RHOMBOID-LIKE PROTEIN, MITOCHONDRIAL"/>
    <property type="match status" value="1"/>
</dbReference>
<keyword evidence="3 7" id="KW-0812">Transmembrane</keyword>
<sequence length="184" mass="20396">MRALRLLTRLLAAGASSASAPLPKPSPAFDQIRVLLGRWPAPRDPSPIRNFTARSYFRSAGYHRGYWGSGNDVLYGLLGANVAVFFLWRVDPYFMKRHFTCSLGALEAGRLHTFVTSCFSHIELGHLAANMLGLYFFGRNVAAYFGPRQLLNLYMAGGVLSMMADVGLQAYNNRGMAELIYHTA</sequence>
<dbReference type="AlphaFoldDB" id="A0A8S1IP35"/>
<evidence type="ECO:0000256" key="8">
    <source>
        <dbReference type="SAM" id="SignalP"/>
    </source>
</evidence>
<dbReference type="InterPro" id="IPR035952">
    <property type="entry name" value="Rhomboid-like_sf"/>
</dbReference>
<keyword evidence="8" id="KW-0732">Signal</keyword>
<dbReference type="Gene3D" id="1.20.1540.10">
    <property type="entry name" value="Rhomboid-like"/>
    <property type="match status" value="1"/>
</dbReference>
<comment type="caution">
    <text evidence="10">The sequence shown here is derived from an EMBL/GenBank/DDBJ whole genome shotgun (WGS) entry which is preliminary data.</text>
</comment>
<reference evidence="10" key="1">
    <citation type="submission" date="2020-12" db="EMBL/GenBank/DDBJ databases">
        <authorList>
            <person name="Iha C."/>
        </authorList>
    </citation>
    <scope>NUCLEOTIDE SEQUENCE</scope>
</reference>
<evidence type="ECO:0000256" key="3">
    <source>
        <dbReference type="ARBA" id="ARBA00022692"/>
    </source>
</evidence>
<dbReference type="InterPro" id="IPR050925">
    <property type="entry name" value="Rhomboid_protease_S54"/>
</dbReference>
<dbReference type="GO" id="GO:0004252">
    <property type="term" value="F:serine-type endopeptidase activity"/>
    <property type="evidence" value="ECO:0007669"/>
    <property type="project" value="InterPro"/>
</dbReference>
<feature type="domain" description="Peptidase S54 rhomboid" evidence="9">
    <location>
        <begin position="109"/>
        <end position="172"/>
    </location>
</feature>
<comment type="similarity">
    <text evidence="2">Belongs to the peptidase S54 family.</text>
</comment>
<feature type="signal peptide" evidence="8">
    <location>
        <begin position="1"/>
        <end position="18"/>
    </location>
</feature>
<evidence type="ECO:0000256" key="6">
    <source>
        <dbReference type="ARBA" id="ARBA00023136"/>
    </source>
</evidence>
<evidence type="ECO:0000256" key="4">
    <source>
        <dbReference type="ARBA" id="ARBA00022801"/>
    </source>
</evidence>
<dbReference type="GO" id="GO:0016020">
    <property type="term" value="C:membrane"/>
    <property type="evidence" value="ECO:0007669"/>
    <property type="project" value="UniProtKB-SubCell"/>
</dbReference>
<evidence type="ECO:0000256" key="5">
    <source>
        <dbReference type="ARBA" id="ARBA00022989"/>
    </source>
</evidence>
<evidence type="ECO:0000313" key="11">
    <source>
        <dbReference type="Proteomes" id="UP000708148"/>
    </source>
</evidence>
<evidence type="ECO:0000259" key="9">
    <source>
        <dbReference type="Pfam" id="PF01694"/>
    </source>
</evidence>
<dbReference type="Pfam" id="PF01694">
    <property type="entry name" value="Rhomboid"/>
    <property type="match status" value="1"/>
</dbReference>
<evidence type="ECO:0000313" key="10">
    <source>
        <dbReference type="EMBL" id="CAD7696542.1"/>
    </source>
</evidence>
<gene>
    <name evidence="10" type="ORF">OSTQU699_LOCUS1903</name>
</gene>
<comment type="subcellular location">
    <subcellularLocation>
        <location evidence="1">Membrane</location>
        <topology evidence="1">Multi-pass membrane protein</topology>
    </subcellularLocation>
</comment>
<keyword evidence="4" id="KW-0378">Hydrolase</keyword>
<name>A0A8S1IP35_9CHLO</name>
<proteinExistence type="inferred from homology"/>
<protein>
    <recommendedName>
        <fullName evidence="9">Peptidase S54 rhomboid domain-containing protein</fullName>
    </recommendedName>
</protein>
<keyword evidence="5 7" id="KW-1133">Transmembrane helix</keyword>
<evidence type="ECO:0000256" key="1">
    <source>
        <dbReference type="ARBA" id="ARBA00004141"/>
    </source>
</evidence>
<feature type="transmembrane region" description="Helical" evidence="7">
    <location>
        <begin position="73"/>
        <end position="90"/>
    </location>
</feature>